<sequence>MPQKAEKCEDNERQCANGACVHTSMVCDFSDDCGDNSDENECNQFERMDFDTTSMDGWQGLMDSSNDNHWRVVEASAQTSVAKSPTRDHTSNDVKAKFAIVYNSSNALVSPSIKNSDQCSMRFFVNSCIKGIGHIEVNATTDSGSEIHVTHLLHNQTLYFRRYVIDFSSVVPKDTEFSVKLTAHIVPEAEKLDTACHYFAIDDISFTPKCFQKPQTATSTSSENTSSSQKITAKLGTLIINLIAMCLIINCIIH</sequence>
<dbReference type="Gene3D" id="4.10.400.10">
    <property type="entry name" value="Low-density Lipoprotein Receptor"/>
    <property type="match status" value="1"/>
</dbReference>
<dbReference type="VEuPathDB" id="VectorBase:LDEU008713"/>
<feature type="disulfide bond" evidence="2">
    <location>
        <begin position="27"/>
        <end position="42"/>
    </location>
</feature>
<evidence type="ECO:0000313" key="3">
    <source>
        <dbReference type="EMBL" id="RWS23327.1"/>
    </source>
</evidence>
<dbReference type="InterPro" id="IPR036055">
    <property type="entry name" value="LDL_receptor-like_sf"/>
</dbReference>
<dbReference type="InterPro" id="IPR023415">
    <property type="entry name" value="LDLR_class-A_CS"/>
</dbReference>
<dbReference type="SUPFAM" id="SSF49899">
    <property type="entry name" value="Concanavalin A-like lectins/glucanases"/>
    <property type="match status" value="1"/>
</dbReference>
<dbReference type="PROSITE" id="PS01209">
    <property type="entry name" value="LDLRA_1"/>
    <property type="match status" value="1"/>
</dbReference>
<feature type="disulfide bond" evidence="2">
    <location>
        <begin position="15"/>
        <end position="33"/>
    </location>
</feature>
<dbReference type="Proteomes" id="UP000288716">
    <property type="component" value="Unassembled WGS sequence"/>
</dbReference>
<dbReference type="CDD" id="cd00112">
    <property type="entry name" value="LDLa"/>
    <property type="match status" value="1"/>
</dbReference>
<comment type="caution">
    <text evidence="3">The sequence shown here is derived from an EMBL/GenBank/DDBJ whole genome shotgun (WGS) entry which is preliminary data.</text>
</comment>
<dbReference type="OrthoDB" id="6505086at2759"/>
<evidence type="ECO:0000256" key="2">
    <source>
        <dbReference type="PROSITE-ProRule" id="PRU00124"/>
    </source>
</evidence>
<organism evidence="3 4">
    <name type="scientific">Leptotrombidium deliense</name>
    <dbReference type="NCBI Taxonomy" id="299467"/>
    <lineage>
        <taxon>Eukaryota</taxon>
        <taxon>Metazoa</taxon>
        <taxon>Ecdysozoa</taxon>
        <taxon>Arthropoda</taxon>
        <taxon>Chelicerata</taxon>
        <taxon>Arachnida</taxon>
        <taxon>Acari</taxon>
        <taxon>Acariformes</taxon>
        <taxon>Trombidiformes</taxon>
        <taxon>Prostigmata</taxon>
        <taxon>Anystina</taxon>
        <taxon>Parasitengona</taxon>
        <taxon>Trombiculoidea</taxon>
        <taxon>Trombiculidae</taxon>
        <taxon>Leptotrombidium</taxon>
    </lineage>
</organism>
<reference evidence="3 4" key="1">
    <citation type="journal article" date="2018" name="Gigascience">
        <title>Genomes of trombidid mites reveal novel predicted allergens and laterally-transferred genes associated with secondary metabolism.</title>
        <authorList>
            <person name="Dong X."/>
            <person name="Chaisiri K."/>
            <person name="Xia D."/>
            <person name="Armstrong S.D."/>
            <person name="Fang Y."/>
            <person name="Donnelly M.J."/>
            <person name="Kadowaki T."/>
            <person name="McGarry J.W."/>
            <person name="Darby A.C."/>
            <person name="Makepeace B.L."/>
        </authorList>
    </citation>
    <scope>NUCLEOTIDE SEQUENCE [LARGE SCALE GENOMIC DNA]</scope>
    <source>
        <strain evidence="3">UoL-UT</strain>
    </source>
</reference>
<accession>A0A443S721</accession>
<gene>
    <name evidence="3" type="ORF">B4U80_13404</name>
</gene>
<dbReference type="EMBL" id="NCKV01006667">
    <property type="protein sequence ID" value="RWS23327.1"/>
    <property type="molecule type" value="Genomic_DNA"/>
</dbReference>
<evidence type="ECO:0000313" key="4">
    <source>
        <dbReference type="Proteomes" id="UP000288716"/>
    </source>
</evidence>
<dbReference type="STRING" id="299467.A0A443S721"/>
<protein>
    <submittedName>
        <fullName evidence="3">Apical endosomal glycoprotein-like protein</fullName>
    </submittedName>
</protein>
<proteinExistence type="predicted"/>
<dbReference type="Pfam" id="PF00057">
    <property type="entry name" value="Ldl_recept_a"/>
    <property type="match status" value="1"/>
</dbReference>
<dbReference type="AlphaFoldDB" id="A0A443S721"/>
<keyword evidence="4" id="KW-1185">Reference proteome</keyword>
<dbReference type="InterPro" id="IPR013320">
    <property type="entry name" value="ConA-like_dom_sf"/>
</dbReference>
<dbReference type="PROSITE" id="PS50068">
    <property type="entry name" value="LDLRA_2"/>
    <property type="match status" value="1"/>
</dbReference>
<dbReference type="InterPro" id="IPR002172">
    <property type="entry name" value="LDrepeatLR_classA_rpt"/>
</dbReference>
<feature type="disulfide bond" evidence="2">
    <location>
        <begin position="8"/>
        <end position="20"/>
    </location>
</feature>
<name>A0A443S721_9ACAR</name>
<dbReference type="SMART" id="SM00192">
    <property type="entry name" value="LDLa"/>
    <property type="match status" value="1"/>
</dbReference>
<evidence type="ECO:0000256" key="1">
    <source>
        <dbReference type="ARBA" id="ARBA00023157"/>
    </source>
</evidence>
<dbReference type="SUPFAM" id="SSF57424">
    <property type="entry name" value="LDL receptor-like module"/>
    <property type="match status" value="1"/>
</dbReference>
<dbReference type="Gene3D" id="2.60.120.200">
    <property type="match status" value="1"/>
</dbReference>
<keyword evidence="1 2" id="KW-1015">Disulfide bond</keyword>